<gene>
    <name evidence="2" type="ORF">ACFPLB_10920</name>
</gene>
<evidence type="ECO:0008006" key="4">
    <source>
        <dbReference type="Google" id="ProtNLM"/>
    </source>
</evidence>
<organism evidence="2 3">
    <name type="scientific">Aquamicrobium segne</name>
    <dbReference type="NCBI Taxonomy" id="469547"/>
    <lineage>
        <taxon>Bacteria</taxon>
        <taxon>Pseudomonadati</taxon>
        <taxon>Pseudomonadota</taxon>
        <taxon>Alphaproteobacteria</taxon>
        <taxon>Hyphomicrobiales</taxon>
        <taxon>Phyllobacteriaceae</taxon>
        <taxon>Aquamicrobium</taxon>
    </lineage>
</organism>
<dbReference type="Proteomes" id="UP001596016">
    <property type="component" value="Unassembled WGS sequence"/>
</dbReference>
<protein>
    <recommendedName>
        <fullName evidence="4">Aldehyde dehydrogenase</fullName>
    </recommendedName>
</protein>
<proteinExistence type="predicted"/>
<sequence>MTGVSLSAAAQENDFRTGEILLAQAAGYDPMRPAMPLPGASPRPEGNPEFDGLIDGPGAEDTFYMCSACHSIALVKQQRLSDARWDYLWTWMIEDQGMADPGEELRETILDYLKEHYSSER</sequence>
<evidence type="ECO:0000313" key="2">
    <source>
        <dbReference type="EMBL" id="MFC5386478.1"/>
    </source>
</evidence>
<evidence type="ECO:0000313" key="3">
    <source>
        <dbReference type="Proteomes" id="UP001596016"/>
    </source>
</evidence>
<dbReference type="Gene3D" id="1.10.760.10">
    <property type="entry name" value="Cytochrome c-like domain"/>
    <property type="match status" value="1"/>
</dbReference>
<dbReference type="InterPro" id="IPR036909">
    <property type="entry name" value="Cyt_c-like_dom_sf"/>
</dbReference>
<evidence type="ECO:0000256" key="1">
    <source>
        <dbReference type="SAM" id="MobiDB-lite"/>
    </source>
</evidence>
<keyword evidence="3" id="KW-1185">Reference proteome</keyword>
<dbReference type="RefSeq" id="WP_378229518.1">
    <property type="nucleotide sequence ID" value="NZ_JBHSLL010000030.1"/>
</dbReference>
<dbReference type="SUPFAM" id="SSF46626">
    <property type="entry name" value="Cytochrome c"/>
    <property type="match status" value="1"/>
</dbReference>
<comment type="caution">
    <text evidence="2">The sequence shown here is derived from an EMBL/GenBank/DDBJ whole genome shotgun (WGS) entry which is preliminary data.</text>
</comment>
<accession>A0ABW0H374</accession>
<name>A0ABW0H374_9HYPH</name>
<dbReference type="EMBL" id="JBHSLL010000030">
    <property type="protein sequence ID" value="MFC5386478.1"/>
    <property type="molecule type" value="Genomic_DNA"/>
</dbReference>
<feature type="region of interest" description="Disordered" evidence="1">
    <location>
        <begin position="32"/>
        <end position="54"/>
    </location>
</feature>
<reference evidence="3" key="1">
    <citation type="journal article" date="2019" name="Int. J. Syst. Evol. Microbiol.">
        <title>The Global Catalogue of Microorganisms (GCM) 10K type strain sequencing project: providing services to taxonomists for standard genome sequencing and annotation.</title>
        <authorList>
            <consortium name="The Broad Institute Genomics Platform"/>
            <consortium name="The Broad Institute Genome Sequencing Center for Infectious Disease"/>
            <person name="Wu L."/>
            <person name="Ma J."/>
        </authorList>
    </citation>
    <scope>NUCLEOTIDE SEQUENCE [LARGE SCALE GENOMIC DNA]</scope>
    <source>
        <strain evidence="3">CGMCC 4.1415</strain>
    </source>
</reference>